<feature type="domain" description="JAB1/MPN/MOV34 metalloenzyme" evidence="6">
    <location>
        <begin position="5"/>
        <end position="158"/>
    </location>
</feature>
<evidence type="ECO:0000256" key="4">
    <source>
        <dbReference type="ARBA" id="ARBA00022833"/>
    </source>
</evidence>
<dbReference type="SMART" id="SM00232">
    <property type="entry name" value="JAB_MPN"/>
    <property type="match status" value="1"/>
</dbReference>
<dbReference type="EMBL" id="JACJRF010000013">
    <property type="protein sequence ID" value="MBD2344488.1"/>
    <property type="molecule type" value="Genomic_DNA"/>
</dbReference>
<dbReference type="Gene3D" id="3.40.140.10">
    <property type="entry name" value="Cytidine Deaminase, domain 2"/>
    <property type="match status" value="1"/>
</dbReference>
<evidence type="ECO:0000256" key="5">
    <source>
        <dbReference type="ARBA" id="ARBA00023049"/>
    </source>
</evidence>
<reference evidence="7 8" key="1">
    <citation type="journal article" date="2020" name="ISME J.">
        <title>Comparative genomics reveals insights into cyanobacterial evolution and habitat adaptation.</title>
        <authorList>
            <person name="Chen M.Y."/>
            <person name="Teng W.K."/>
            <person name="Zhao L."/>
            <person name="Hu C.X."/>
            <person name="Zhou Y.K."/>
            <person name="Han B.P."/>
            <person name="Song L.R."/>
            <person name="Shu W.S."/>
        </authorList>
    </citation>
    <scope>NUCLEOTIDE SEQUENCE [LARGE SCALE GENOMIC DNA]</scope>
    <source>
        <strain evidence="7 8">FACHB-260</strain>
    </source>
</reference>
<dbReference type="PANTHER" id="PTHR34858">
    <property type="entry name" value="CYSO-CYSTEINE PEPTIDASE"/>
    <property type="match status" value="1"/>
</dbReference>
<dbReference type="InterPro" id="IPR051929">
    <property type="entry name" value="VirAsm_ModProt"/>
</dbReference>
<evidence type="ECO:0000256" key="2">
    <source>
        <dbReference type="ARBA" id="ARBA00022723"/>
    </source>
</evidence>
<evidence type="ECO:0000256" key="1">
    <source>
        <dbReference type="ARBA" id="ARBA00022670"/>
    </source>
</evidence>
<dbReference type="SUPFAM" id="SSF102712">
    <property type="entry name" value="JAB1/MPN domain"/>
    <property type="match status" value="1"/>
</dbReference>
<name>A0ABR8CPJ4_9NOST</name>
<dbReference type="Pfam" id="PF14464">
    <property type="entry name" value="Prok-JAB"/>
    <property type="match status" value="1"/>
</dbReference>
<dbReference type="RefSeq" id="WP_190407008.1">
    <property type="nucleotide sequence ID" value="NZ_JACJRF010000013.1"/>
</dbReference>
<evidence type="ECO:0000313" key="7">
    <source>
        <dbReference type="EMBL" id="MBD2344488.1"/>
    </source>
</evidence>
<evidence type="ECO:0000313" key="8">
    <source>
        <dbReference type="Proteomes" id="UP000607281"/>
    </source>
</evidence>
<proteinExistence type="predicted"/>
<dbReference type="Proteomes" id="UP000607281">
    <property type="component" value="Unassembled WGS sequence"/>
</dbReference>
<keyword evidence="4" id="KW-0862">Zinc</keyword>
<gene>
    <name evidence="7" type="ORF">H6G18_10040</name>
</gene>
<dbReference type="InterPro" id="IPR028090">
    <property type="entry name" value="JAB_dom_prok"/>
</dbReference>
<organism evidence="7 8">
    <name type="scientific">Anabaena subtropica FACHB-260</name>
    <dbReference type="NCBI Taxonomy" id="2692884"/>
    <lineage>
        <taxon>Bacteria</taxon>
        <taxon>Bacillati</taxon>
        <taxon>Cyanobacteriota</taxon>
        <taxon>Cyanophyceae</taxon>
        <taxon>Nostocales</taxon>
        <taxon>Nostocaceae</taxon>
        <taxon>Anabaena</taxon>
    </lineage>
</organism>
<keyword evidence="2" id="KW-0479">Metal-binding</keyword>
<keyword evidence="3" id="KW-0378">Hydrolase</keyword>
<accession>A0ABR8CPJ4</accession>
<keyword evidence="1" id="KW-0645">Protease</keyword>
<evidence type="ECO:0000256" key="3">
    <source>
        <dbReference type="ARBA" id="ARBA00022801"/>
    </source>
</evidence>
<evidence type="ECO:0000259" key="6">
    <source>
        <dbReference type="SMART" id="SM00232"/>
    </source>
</evidence>
<dbReference type="InterPro" id="IPR000555">
    <property type="entry name" value="JAMM/MPN+_dom"/>
</dbReference>
<keyword evidence="5" id="KW-0482">Metalloprotease</keyword>
<keyword evidence="8" id="KW-1185">Reference proteome</keyword>
<protein>
    <submittedName>
        <fullName evidence="7">M67 family metallopeptidase</fullName>
    </submittedName>
</protein>
<dbReference type="CDD" id="cd08070">
    <property type="entry name" value="MPN_like"/>
    <property type="match status" value="1"/>
</dbReference>
<dbReference type="PANTHER" id="PTHR34858:SF1">
    <property type="entry name" value="CYSO-CYSTEINE PEPTIDASE"/>
    <property type="match status" value="1"/>
</dbReference>
<comment type="caution">
    <text evidence="7">The sequence shown here is derived from an EMBL/GenBank/DDBJ whole genome shotgun (WGS) entry which is preliminary data.</text>
</comment>
<sequence length="162" mass="18355">MNQPTIKLLPKHQQTIFTHAERVYPEECCGLMMGYIADDVKTVVEVIPTANAWETEADNFSQEITKANISSQVPSLKRRYAIAPQIMLQVQREARDKALNIIGIYHSHPDHPAIPSECDRLYAWAGYSYIIVSVQNGVASDILSWSLDDNHQFQSEIIDNII</sequence>